<dbReference type="Gene3D" id="3.40.50.720">
    <property type="entry name" value="NAD(P)-binding Rossmann-like Domain"/>
    <property type="match status" value="1"/>
</dbReference>
<dbReference type="PANTHER" id="PTHR42760:SF5">
    <property type="entry name" value="2-DEHYDRO-3-DEOXY-D-GLUCONATE 5-DEHYDROGENASE"/>
    <property type="match status" value="1"/>
</dbReference>
<dbReference type="InterPro" id="IPR020904">
    <property type="entry name" value="Sc_DH/Rdtase_CS"/>
</dbReference>
<name>A0A2M9D603_9MICO</name>
<proteinExistence type="inferred from homology"/>
<organism evidence="3 4">
    <name type="scientific">Salinibacterium amurskyense</name>
    <dbReference type="NCBI Taxonomy" id="205941"/>
    <lineage>
        <taxon>Bacteria</taxon>
        <taxon>Bacillati</taxon>
        <taxon>Actinomycetota</taxon>
        <taxon>Actinomycetes</taxon>
        <taxon>Micrococcales</taxon>
        <taxon>Microbacteriaceae</taxon>
        <taxon>Salinibacterium</taxon>
    </lineage>
</organism>
<sequence length="261" mass="26910">MSADEKGNPLTGMFDLTGTTAVVTGARRGIGFAMAEALAAAGANIIGVSASIEASGSDIEKAVTSYGRTFEGIACDFADPDAVAALGETLSTRTVDILVNNAGTIERAPAAEHPTELWDRVLQVNLSSQFTLTQAIARSMIERGRGKIIFTASLLSFQGGINVPGYTAAKSGIAGLTKALSNEWASKGITVNAIAPGYIATDNTQALQDDPDRSKAILDRIPAGRWGVGSDLAGATVFLASRSSDYVSGAILNVDGGWLGR</sequence>
<dbReference type="AlphaFoldDB" id="A0A2M9D603"/>
<dbReference type="FunFam" id="3.40.50.720:FF:000084">
    <property type="entry name" value="Short-chain dehydrogenase reductase"/>
    <property type="match status" value="1"/>
</dbReference>
<evidence type="ECO:0000313" key="3">
    <source>
        <dbReference type="EMBL" id="PJJ81139.1"/>
    </source>
</evidence>
<protein>
    <submittedName>
        <fullName evidence="3">2-deoxy-D-gluconate 3-dehydrogenase</fullName>
    </submittedName>
</protein>
<comment type="similarity">
    <text evidence="1">Belongs to the short-chain dehydrogenases/reductases (SDR) family.</text>
</comment>
<dbReference type="GO" id="GO:0016616">
    <property type="term" value="F:oxidoreductase activity, acting on the CH-OH group of donors, NAD or NADP as acceptor"/>
    <property type="evidence" value="ECO:0007669"/>
    <property type="project" value="TreeGrafter"/>
</dbReference>
<dbReference type="EMBL" id="PGFH01000001">
    <property type="protein sequence ID" value="PJJ81139.1"/>
    <property type="molecule type" value="Genomic_DNA"/>
</dbReference>
<reference evidence="3 4" key="1">
    <citation type="submission" date="2017-11" db="EMBL/GenBank/DDBJ databases">
        <title>Genomic Encyclopedia of Archaeal and Bacterial Type Strains, Phase II (KMG-II): From Individual Species to Whole Genera.</title>
        <authorList>
            <person name="Goeker M."/>
        </authorList>
    </citation>
    <scope>NUCLEOTIDE SEQUENCE [LARGE SCALE GENOMIC DNA]</scope>
    <source>
        <strain evidence="3 4">DSM 16400</strain>
    </source>
</reference>
<dbReference type="SUPFAM" id="SSF51735">
    <property type="entry name" value="NAD(P)-binding Rossmann-fold domains"/>
    <property type="match status" value="1"/>
</dbReference>
<dbReference type="PANTHER" id="PTHR42760">
    <property type="entry name" value="SHORT-CHAIN DEHYDROGENASES/REDUCTASES FAMILY MEMBER"/>
    <property type="match status" value="1"/>
</dbReference>
<accession>A0A2M9D603</accession>
<evidence type="ECO:0000256" key="1">
    <source>
        <dbReference type="ARBA" id="ARBA00006484"/>
    </source>
</evidence>
<dbReference type="PROSITE" id="PS00061">
    <property type="entry name" value="ADH_SHORT"/>
    <property type="match status" value="1"/>
</dbReference>
<gene>
    <name evidence="3" type="ORF">CLV85_0310</name>
</gene>
<dbReference type="Proteomes" id="UP000231742">
    <property type="component" value="Unassembled WGS sequence"/>
</dbReference>
<dbReference type="InterPro" id="IPR036291">
    <property type="entry name" value="NAD(P)-bd_dom_sf"/>
</dbReference>
<evidence type="ECO:0000256" key="2">
    <source>
        <dbReference type="ARBA" id="ARBA00023002"/>
    </source>
</evidence>
<dbReference type="PRINTS" id="PR00081">
    <property type="entry name" value="GDHRDH"/>
</dbReference>
<dbReference type="PRINTS" id="PR00080">
    <property type="entry name" value="SDRFAMILY"/>
</dbReference>
<evidence type="ECO:0000313" key="4">
    <source>
        <dbReference type="Proteomes" id="UP000231742"/>
    </source>
</evidence>
<comment type="caution">
    <text evidence="3">The sequence shown here is derived from an EMBL/GenBank/DDBJ whole genome shotgun (WGS) entry which is preliminary data.</text>
</comment>
<dbReference type="Pfam" id="PF13561">
    <property type="entry name" value="adh_short_C2"/>
    <property type="match status" value="1"/>
</dbReference>
<keyword evidence="4" id="KW-1185">Reference proteome</keyword>
<keyword evidence="2" id="KW-0560">Oxidoreductase</keyword>
<dbReference type="InterPro" id="IPR002347">
    <property type="entry name" value="SDR_fam"/>
</dbReference>